<proteinExistence type="predicted"/>
<organism evidence="2 3">
    <name type="scientific">Dysgonomonas termitidis</name>
    <dbReference type="NCBI Taxonomy" id="1516126"/>
    <lineage>
        <taxon>Bacteria</taxon>
        <taxon>Pseudomonadati</taxon>
        <taxon>Bacteroidota</taxon>
        <taxon>Bacteroidia</taxon>
        <taxon>Bacteroidales</taxon>
        <taxon>Dysgonomonadaceae</taxon>
        <taxon>Dysgonomonas</taxon>
    </lineage>
</organism>
<protein>
    <recommendedName>
        <fullName evidence="4">Lipocalin-like domain-containing protein</fullName>
    </recommendedName>
</protein>
<gene>
    <name evidence="2" type="ORF">ACFO6W_02360</name>
</gene>
<dbReference type="RefSeq" id="WP_379993707.1">
    <property type="nucleotide sequence ID" value="NZ_JBHSGN010000012.1"/>
</dbReference>
<dbReference type="Proteomes" id="UP001596023">
    <property type="component" value="Unassembled WGS sequence"/>
</dbReference>
<dbReference type="EMBL" id="JBHSGN010000012">
    <property type="protein sequence ID" value="MFC4672528.1"/>
    <property type="molecule type" value="Genomic_DNA"/>
</dbReference>
<evidence type="ECO:0008006" key="4">
    <source>
        <dbReference type="Google" id="ProtNLM"/>
    </source>
</evidence>
<evidence type="ECO:0000313" key="2">
    <source>
        <dbReference type="EMBL" id="MFC4672528.1"/>
    </source>
</evidence>
<evidence type="ECO:0000256" key="1">
    <source>
        <dbReference type="SAM" id="SignalP"/>
    </source>
</evidence>
<feature type="chain" id="PRO_5045298504" description="Lipocalin-like domain-containing protein" evidence="1">
    <location>
        <begin position="19"/>
        <end position="155"/>
    </location>
</feature>
<keyword evidence="1" id="KW-0732">Signal</keyword>
<comment type="caution">
    <text evidence="2">The sequence shown here is derived from an EMBL/GenBank/DDBJ whole genome shotgun (WGS) entry which is preliminary data.</text>
</comment>
<evidence type="ECO:0000313" key="3">
    <source>
        <dbReference type="Proteomes" id="UP001596023"/>
    </source>
</evidence>
<reference evidence="3" key="1">
    <citation type="journal article" date="2019" name="Int. J. Syst. Evol. Microbiol.">
        <title>The Global Catalogue of Microorganisms (GCM) 10K type strain sequencing project: providing services to taxonomists for standard genome sequencing and annotation.</title>
        <authorList>
            <consortium name="The Broad Institute Genomics Platform"/>
            <consortium name="The Broad Institute Genome Sequencing Center for Infectious Disease"/>
            <person name="Wu L."/>
            <person name="Ma J."/>
        </authorList>
    </citation>
    <scope>NUCLEOTIDE SEQUENCE [LARGE SCALE GENOMIC DNA]</scope>
    <source>
        <strain evidence="3">CCUG 66188</strain>
    </source>
</reference>
<feature type="signal peptide" evidence="1">
    <location>
        <begin position="1"/>
        <end position="18"/>
    </location>
</feature>
<accession>A0ABV9KR45</accession>
<name>A0ABV9KR45_9BACT</name>
<keyword evidence="3" id="KW-1185">Reference proteome</keyword>
<sequence length="155" mass="17365">MKKIFLFIILSVSFPVMNAQVKTDLQDYTGRYVFPEGSLAEDAVISIVNDTVLNITASVGECDLKYVEGETFALPQYGGSIVFNRNAENKIDGFTVSIPMAGIDSLEARKEVKVPFEACIHSDNRDRQPDKMAITMISRQPRTLIKIKTREETEL</sequence>